<gene>
    <name evidence="1" type="ORF">F5148DRAFT_577626</name>
</gene>
<accession>A0ACC0TWE4</accession>
<protein>
    <submittedName>
        <fullName evidence="1">Uncharacterized protein</fullName>
    </submittedName>
</protein>
<sequence length="207" mass="23095">MCNHLQSFSFTLAAAMEKPFPQLTSLYILGGLERRYDNVPSGFVLRRISPASATTYVGKLSVSRTAQTTFDWVTALSVMLSTPYPTSRLPPPLARSVLPFLTKLAFEGDLARALVPRSPVSPHRLPRLVAHSPDSMLTLFSPEFSLLTSVPSLLVPLGRTNLSSWQHLHVTVPTYTVRLVGLIWKTDNHTCNNSPLFHKKCNYMRCK</sequence>
<evidence type="ECO:0000313" key="1">
    <source>
        <dbReference type="EMBL" id="KAI9450691.1"/>
    </source>
</evidence>
<comment type="caution">
    <text evidence="1">The sequence shown here is derived from an EMBL/GenBank/DDBJ whole genome shotgun (WGS) entry which is preliminary data.</text>
</comment>
<evidence type="ECO:0000313" key="2">
    <source>
        <dbReference type="Proteomes" id="UP001207468"/>
    </source>
</evidence>
<name>A0ACC0TWE4_9AGAM</name>
<organism evidence="1 2">
    <name type="scientific">Russula earlei</name>
    <dbReference type="NCBI Taxonomy" id="71964"/>
    <lineage>
        <taxon>Eukaryota</taxon>
        <taxon>Fungi</taxon>
        <taxon>Dikarya</taxon>
        <taxon>Basidiomycota</taxon>
        <taxon>Agaricomycotina</taxon>
        <taxon>Agaricomycetes</taxon>
        <taxon>Russulales</taxon>
        <taxon>Russulaceae</taxon>
        <taxon>Russula</taxon>
    </lineage>
</organism>
<dbReference type="EMBL" id="JAGFNK010000419">
    <property type="protein sequence ID" value="KAI9450691.1"/>
    <property type="molecule type" value="Genomic_DNA"/>
</dbReference>
<reference evidence="1" key="1">
    <citation type="submission" date="2021-03" db="EMBL/GenBank/DDBJ databases">
        <title>Evolutionary priming and transition to the ectomycorrhizal habit in an iconic lineage of mushroom-forming fungi: is preadaptation a requirement?</title>
        <authorList>
            <consortium name="DOE Joint Genome Institute"/>
            <person name="Looney B.P."/>
            <person name="Miyauchi S."/>
            <person name="Morin E."/>
            <person name="Drula E."/>
            <person name="Courty P.E."/>
            <person name="Chicoki N."/>
            <person name="Fauchery L."/>
            <person name="Kohler A."/>
            <person name="Kuo A."/>
            <person name="LaButti K."/>
            <person name="Pangilinan J."/>
            <person name="Lipzen A."/>
            <person name="Riley R."/>
            <person name="Andreopoulos W."/>
            <person name="He G."/>
            <person name="Johnson J."/>
            <person name="Barry K.W."/>
            <person name="Grigoriev I.V."/>
            <person name="Nagy L."/>
            <person name="Hibbett D."/>
            <person name="Henrissat B."/>
            <person name="Matheny P.B."/>
            <person name="Labbe J."/>
            <person name="Martin A.F."/>
        </authorList>
    </citation>
    <scope>NUCLEOTIDE SEQUENCE</scope>
    <source>
        <strain evidence="1">BPL698</strain>
    </source>
</reference>
<keyword evidence="2" id="KW-1185">Reference proteome</keyword>
<dbReference type="Proteomes" id="UP001207468">
    <property type="component" value="Unassembled WGS sequence"/>
</dbReference>
<proteinExistence type="predicted"/>